<comment type="caution">
    <text evidence="7">The sequence shown here is derived from an EMBL/GenBank/DDBJ whole genome shotgun (WGS) entry which is preliminary data.</text>
</comment>
<evidence type="ECO:0000313" key="8">
    <source>
        <dbReference type="Proteomes" id="UP001271769"/>
    </source>
</evidence>
<dbReference type="InterPro" id="IPR036259">
    <property type="entry name" value="MFS_trans_sf"/>
</dbReference>
<evidence type="ECO:0000256" key="2">
    <source>
        <dbReference type="ARBA" id="ARBA00022692"/>
    </source>
</evidence>
<evidence type="ECO:0000313" key="7">
    <source>
        <dbReference type="EMBL" id="MDY0872992.1"/>
    </source>
</evidence>
<evidence type="ECO:0000259" key="6">
    <source>
        <dbReference type="PROSITE" id="PS50850"/>
    </source>
</evidence>
<keyword evidence="2 5" id="KW-0812">Transmembrane</keyword>
<dbReference type="PANTHER" id="PTHR23501">
    <property type="entry name" value="MAJOR FACILITATOR SUPERFAMILY"/>
    <property type="match status" value="1"/>
</dbReference>
<feature type="transmembrane region" description="Helical" evidence="5">
    <location>
        <begin position="232"/>
        <end position="252"/>
    </location>
</feature>
<keyword evidence="8" id="KW-1185">Reference proteome</keyword>
<gene>
    <name evidence="7" type="ORF">SMD31_13705</name>
</gene>
<dbReference type="EMBL" id="JAXCLX010000002">
    <property type="protein sequence ID" value="MDY0872992.1"/>
    <property type="molecule type" value="Genomic_DNA"/>
</dbReference>
<evidence type="ECO:0000256" key="4">
    <source>
        <dbReference type="ARBA" id="ARBA00023136"/>
    </source>
</evidence>
<dbReference type="SUPFAM" id="SSF103473">
    <property type="entry name" value="MFS general substrate transporter"/>
    <property type="match status" value="1"/>
</dbReference>
<accession>A0ABU5E118</accession>
<feature type="transmembrane region" description="Helical" evidence="5">
    <location>
        <begin position="209"/>
        <end position="226"/>
    </location>
</feature>
<feature type="transmembrane region" description="Helical" evidence="5">
    <location>
        <begin position="307"/>
        <end position="329"/>
    </location>
</feature>
<feature type="transmembrane region" description="Helical" evidence="5">
    <location>
        <begin position="88"/>
        <end position="106"/>
    </location>
</feature>
<feature type="transmembrane region" description="Helical" evidence="5">
    <location>
        <begin position="112"/>
        <end position="134"/>
    </location>
</feature>
<protein>
    <submittedName>
        <fullName evidence="7">MFS transporter</fullName>
    </submittedName>
</protein>
<evidence type="ECO:0000256" key="5">
    <source>
        <dbReference type="SAM" id="Phobius"/>
    </source>
</evidence>
<feature type="transmembrane region" description="Helical" evidence="5">
    <location>
        <begin position="174"/>
        <end position="197"/>
    </location>
</feature>
<dbReference type="InterPro" id="IPR011701">
    <property type="entry name" value="MFS"/>
</dbReference>
<reference evidence="7 8" key="1">
    <citation type="journal article" date="2013" name="Antonie Van Leeuwenhoek">
        <title>Dongia rigui sp. nov., isolated from freshwater of a large wetland in Korea.</title>
        <authorList>
            <person name="Baik K.S."/>
            <person name="Hwang Y.M."/>
            <person name="Choi J.S."/>
            <person name="Kwon J."/>
            <person name="Seong C.N."/>
        </authorList>
    </citation>
    <scope>NUCLEOTIDE SEQUENCE [LARGE SCALE GENOMIC DNA]</scope>
    <source>
        <strain evidence="7 8">04SU4-P</strain>
    </source>
</reference>
<feature type="transmembrane region" description="Helical" evidence="5">
    <location>
        <begin position="60"/>
        <end position="79"/>
    </location>
</feature>
<feature type="domain" description="Major facilitator superfamily (MFS) profile" evidence="6">
    <location>
        <begin position="20"/>
        <end position="465"/>
    </location>
</feature>
<dbReference type="InterPro" id="IPR020846">
    <property type="entry name" value="MFS_dom"/>
</dbReference>
<dbReference type="Pfam" id="PF07690">
    <property type="entry name" value="MFS_1"/>
    <property type="match status" value="1"/>
</dbReference>
<keyword evidence="4 5" id="KW-0472">Membrane</keyword>
<feature type="transmembrane region" description="Helical" evidence="5">
    <location>
        <begin position="440"/>
        <end position="461"/>
    </location>
</feature>
<evidence type="ECO:0000256" key="1">
    <source>
        <dbReference type="ARBA" id="ARBA00004141"/>
    </source>
</evidence>
<evidence type="ECO:0000256" key="3">
    <source>
        <dbReference type="ARBA" id="ARBA00022989"/>
    </source>
</evidence>
<comment type="subcellular location">
    <subcellularLocation>
        <location evidence="1">Membrane</location>
        <topology evidence="1">Multi-pass membrane protein</topology>
    </subcellularLocation>
</comment>
<keyword evidence="3 5" id="KW-1133">Transmembrane helix</keyword>
<feature type="transmembrane region" description="Helical" evidence="5">
    <location>
        <begin position="402"/>
        <end position="420"/>
    </location>
</feature>
<feature type="transmembrane region" description="Helical" evidence="5">
    <location>
        <begin position="21"/>
        <end position="40"/>
    </location>
</feature>
<sequence>MTALDTIPADNPPRLLQRANIAPLALVNLGVGLHAVIWYLASTAMPTAIKEVGGAEYLSWVGSLFLMTTIVGGSVTAMLKGHFGARNAMLGAGTVVMIGGLVSAAAPGVELILAGRAIQGLGEGVLIALSYVITRELFDNRLVPRVFGTLAATWGGAVFLGPLIGGVLTEAFSWRVAFLGAALLPLPMQALAFMILRDPHARIFVGKPPLLRVTLLAAGVIGIAVADRLGNALLGGAAIAAGIAAVALALKIDRRAASHLITTVFPSLRHRVSLGLWVLILMPMGEAGVVVYAPYLLQLDRGLAPTWAGYIGAIHALTWSLSALCVASLPPRWHGLAIISGPVTLAVGMALLGIGLAGSPLTLVAAALALVGIGFGISHSFINQRIMAAAPEGQEDATATAIPTLECLGGAIGAAASGLVGNAAGFGGSLTPEVVQMGSIGVFGGGALIVLIGVVAAGLFLRSASPVVDRKN</sequence>
<dbReference type="Gene3D" id="1.20.1720.10">
    <property type="entry name" value="Multidrug resistance protein D"/>
    <property type="match status" value="2"/>
</dbReference>
<dbReference type="Proteomes" id="UP001271769">
    <property type="component" value="Unassembled WGS sequence"/>
</dbReference>
<proteinExistence type="predicted"/>
<feature type="transmembrane region" description="Helical" evidence="5">
    <location>
        <begin position="146"/>
        <end position="168"/>
    </location>
</feature>
<dbReference type="RefSeq" id="WP_320501460.1">
    <property type="nucleotide sequence ID" value="NZ_JAXCLX010000002.1"/>
</dbReference>
<dbReference type="PANTHER" id="PTHR23501:SF154">
    <property type="entry name" value="MULTIDRUG-EFFLUX TRANSPORTER RV1634-RELATED"/>
    <property type="match status" value="1"/>
</dbReference>
<name>A0ABU5E118_9PROT</name>
<organism evidence="7 8">
    <name type="scientific">Dongia rigui</name>
    <dbReference type="NCBI Taxonomy" id="940149"/>
    <lineage>
        <taxon>Bacteria</taxon>
        <taxon>Pseudomonadati</taxon>
        <taxon>Pseudomonadota</taxon>
        <taxon>Alphaproteobacteria</taxon>
        <taxon>Rhodospirillales</taxon>
        <taxon>Dongiaceae</taxon>
        <taxon>Dongia</taxon>
    </lineage>
</organism>
<feature type="transmembrane region" description="Helical" evidence="5">
    <location>
        <begin position="363"/>
        <end position="382"/>
    </location>
</feature>
<dbReference type="PROSITE" id="PS50850">
    <property type="entry name" value="MFS"/>
    <property type="match status" value="1"/>
</dbReference>
<feature type="transmembrane region" description="Helical" evidence="5">
    <location>
        <begin position="272"/>
        <end position="295"/>
    </location>
</feature>
<feature type="transmembrane region" description="Helical" evidence="5">
    <location>
        <begin position="336"/>
        <end position="357"/>
    </location>
</feature>